<dbReference type="EMBL" id="JBIACK010000014">
    <property type="protein sequence ID" value="MFE8703179.1"/>
    <property type="molecule type" value="Genomic_DNA"/>
</dbReference>
<accession>A0ABW6KHE9</accession>
<proteinExistence type="predicted"/>
<feature type="transmembrane region" description="Helical" evidence="1">
    <location>
        <begin position="107"/>
        <end position="125"/>
    </location>
</feature>
<organism evidence="2 3">
    <name type="scientific">Cytobacillus spartinae</name>
    <dbReference type="NCBI Taxonomy" id="3299023"/>
    <lineage>
        <taxon>Bacteria</taxon>
        <taxon>Bacillati</taxon>
        <taxon>Bacillota</taxon>
        <taxon>Bacilli</taxon>
        <taxon>Bacillales</taxon>
        <taxon>Bacillaceae</taxon>
        <taxon>Cytobacillus</taxon>
    </lineage>
</organism>
<keyword evidence="3" id="KW-1185">Reference proteome</keyword>
<name>A0ABW6KHE9_9BACI</name>
<evidence type="ECO:0000313" key="2">
    <source>
        <dbReference type="EMBL" id="MFE8703179.1"/>
    </source>
</evidence>
<dbReference type="PANTHER" id="PTHR40040:SF1">
    <property type="entry name" value="MEMBRANE PROTEIN"/>
    <property type="match status" value="1"/>
</dbReference>
<dbReference type="RefSeq" id="WP_389363494.1">
    <property type="nucleotide sequence ID" value="NZ_JBIACK010000014.1"/>
</dbReference>
<sequence>MADQERKNELMVIRERDEIGTTDQFGAADYLEETSAEFAAPAAFNRGNVREEREDRTEGAVAGRGVGFAALILSILSLFVLPILFGAAGIVLGFVARRRGATGLGSWAIGIGAVSIIVGMFILPFF</sequence>
<dbReference type="InterPro" id="IPR055338">
    <property type="entry name" value="YqfX-like"/>
</dbReference>
<comment type="caution">
    <text evidence="2">The sequence shown here is derived from an EMBL/GenBank/DDBJ whole genome shotgun (WGS) entry which is preliminary data.</text>
</comment>
<gene>
    <name evidence="2" type="ORF">ACFYKX_21605</name>
</gene>
<keyword evidence="1" id="KW-1133">Transmembrane helix</keyword>
<evidence type="ECO:0000313" key="3">
    <source>
        <dbReference type="Proteomes" id="UP001601059"/>
    </source>
</evidence>
<keyword evidence="1" id="KW-0812">Transmembrane</keyword>
<feature type="transmembrane region" description="Helical" evidence="1">
    <location>
        <begin position="68"/>
        <end position="95"/>
    </location>
</feature>
<keyword evidence="1" id="KW-0472">Membrane</keyword>
<evidence type="ECO:0000256" key="1">
    <source>
        <dbReference type="SAM" id="Phobius"/>
    </source>
</evidence>
<protein>
    <recommendedName>
        <fullName evidence="4">DUF4190 domain-containing protein</fullName>
    </recommendedName>
</protein>
<reference evidence="2 3" key="1">
    <citation type="submission" date="2024-08" db="EMBL/GenBank/DDBJ databases">
        <title>Two novel Cytobacillus novel species.</title>
        <authorList>
            <person name="Liu G."/>
        </authorList>
    </citation>
    <scope>NUCLEOTIDE SEQUENCE [LARGE SCALE GENOMIC DNA]</scope>
    <source>
        <strain evidence="2 3">FJAT-54145</strain>
    </source>
</reference>
<evidence type="ECO:0008006" key="4">
    <source>
        <dbReference type="Google" id="ProtNLM"/>
    </source>
</evidence>
<dbReference type="Proteomes" id="UP001601059">
    <property type="component" value="Unassembled WGS sequence"/>
</dbReference>
<dbReference type="PANTHER" id="PTHR40040">
    <property type="entry name" value="SMALL HYDROPHOBIC PROTEIN-RELATED"/>
    <property type="match status" value="1"/>
</dbReference>